<feature type="transmembrane region" description="Helical" evidence="1">
    <location>
        <begin position="12"/>
        <end position="35"/>
    </location>
</feature>
<evidence type="ECO:0000313" key="3">
    <source>
        <dbReference type="Proteomes" id="UP000625079"/>
    </source>
</evidence>
<sequence>MKGTHPRSLLRRLGISDGPAAAAIIISVCLQYLFLAKLWEGYPIRYMGDVIHQNVVLSMIGLTVLGAIVIAAASLYRWRNGTNAASKLERLAVNPSFDPIRSTLEQIAARSTLRSQPRLLYTPKNGDALEARERVTPSGDAVVVGLNQRARQRDQPRAFEAMIGHEVSHLELGETWLEIWARRGILLHFRTLGWAVAIFCLVLGFIDRRGIGSHPPFGGFIPVFDGAIFAGLSSQFAVLILSSAIVFVYSYFFVVRREHIHDFRGSQLAGTDALADVFAAQQPPAFRPFDAFKDFFNLHPDPAARTRVIRNRDLILISVILYPLVMSGLQPLTLLLTAGWRDFFGVAREAWNFGLTVASGLFLYAVLRADLARLGLGLLLDPRRYALFVPIYALVAGLATQIPRIVLEVLYGWRHEFSLDQIADRIWSGTLIGGARIALMTAAILGLLAFLNGVRIAATGETRPGKWSAIGDAVAAILVVGAFTIASLSSLQFAIGVLAFCAPLIFAYAILFALVCRCLDCGRRRTSALRLSTRCSCGRDHLSLPKLWTRHPFEVQLSVPNQVDIKGREKPA</sequence>
<dbReference type="AlphaFoldDB" id="A0AA88B837"/>
<comment type="caution">
    <text evidence="2">The sequence shown here is derived from an EMBL/GenBank/DDBJ whole genome shotgun (WGS) entry which is preliminary data.</text>
</comment>
<evidence type="ECO:0000256" key="1">
    <source>
        <dbReference type="SAM" id="Phobius"/>
    </source>
</evidence>
<gene>
    <name evidence="2" type="ORF">GCM10010987_44090</name>
</gene>
<name>A0AA88B837_9BRAD</name>
<feature type="transmembrane region" description="Helical" evidence="1">
    <location>
        <begin position="350"/>
        <end position="367"/>
    </location>
</feature>
<evidence type="ECO:0000313" key="2">
    <source>
        <dbReference type="EMBL" id="GGI27378.1"/>
    </source>
</evidence>
<dbReference type="EMBL" id="BMHC01000010">
    <property type="protein sequence ID" value="GGI27378.1"/>
    <property type="molecule type" value="Genomic_DNA"/>
</dbReference>
<feature type="transmembrane region" description="Helical" evidence="1">
    <location>
        <begin position="494"/>
        <end position="515"/>
    </location>
</feature>
<feature type="transmembrane region" description="Helical" evidence="1">
    <location>
        <begin position="387"/>
        <end position="406"/>
    </location>
</feature>
<keyword evidence="1" id="KW-0472">Membrane</keyword>
<keyword evidence="1" id="KW-0812">Transmembrane</keyword>
<feature type="transmembrane region" description="Helical" evidence="1">
    <location>
        <begin position="426"/>
        <end position="448"/>
    </location>
</feature>
<feature type="transmembrane region" description="Helical" evidence="1">
    <location>
        <begin position="469"/>
        <end position="488"/>
    </location>
</feature>
<feature type="transmembrane region" description="Helical" evidence="1">
    <location>
        <begin position="226"/>
        <end position="254"/>
    </location>
</feature>
<organism evidence="2 3">
    <name type="scientific">Bradyrhizobium guangdongense</name>
    <dbReference type="NCBI Taxonomy" id="1325090"/>
    <lineage>
        <taxon>Bacteria</taxon>
        <taxon>Pseudomonadati</taxon>
        <taxon>Pseudomonadota</taxon>
        <taxon>Alphaproteobacteria</taxon>
        <taxon>Hyphomicrobiales</taxon>
        <taxon>Nitrobacteraceae</taxon>
        <taxon>Bradyrhizobium</taxon>
    </lineage>
</organism>
<reference evidence="2" key="2">
    <citation type="submission" date="2022-12" db="EMBL/GenBank/DDBJ databases">
        <authorList>
            <person name="Sun Q."/>
            <person name="Zhou Y."/>
        </authorList>
    </citation>
    <scope>NUCLEOTIDE SEQUENCE</scope>
    <source>
        <strain evidence="2">CGMCC 1.15034</strain>
    </source>
</reference>
<accession>A0AA88B837</accession>
<feature type="transmembrane region" description="Helical" evidence="1">
    <location>
        <begin position="185"/>
        <end position="206"/>
    </location>
</feature>
<proteinExistence type="predicted"/>
<keyword evidence="1" id="KW-1133">Transmembrane helix</keyword>
<dbReference type="Proteomes" id="UP000625079">
    <property type="component" value="Unassembled WGS sequence"/>
</dbReference>
<reference evidence="2" key="1">
    <citation type="journal article" date="2014" name="Int. J. Syst. Evol. Microbiol.">
        <title>Complete genome sequence of Corynebacterium casei LMG S-19264T (=DSM 44701T), isolated from a smear-ripened cheese.</title>
        <authorList>
            <consortium name="US DOE Joint Genome Institute (JGI-PGF)"/>
            <person name="Walter F."/>
            <person name="Albersmeier A."/>
            <person name="Kalinowski J."/>
            <person name="Ruckert C."/>
        </authorList>
    </citation>
    <scope>NUCLEOTIDE SEQUENCE</scope>
    <source>
        <strain evidence="2">CGMCC 1.15034</strain>
    </source>
</reference>
<dbReference type="RefSeq" id="WP_128958738.1">
    <property type="nucleotide sequence ID" value="NZ_BMHC01000010.1"/>
</dbReference>
<feature type="transmembrane region" description="Helical" evidence="1">
    <location>
        <begin position="314"/>
        <end position="338"/>
    </location>
</feature>
<protein>
    <submittedName>
        <fullName evidence="2">Uncharacterized protein</fullName>
    </submittedName>
</protein>
<feature type="transmembrane region" description="Helical" evidence="1">
    <location>
        <begin position="55"/>
        <end position="78"/>
    </location>
</feature>